<accession>B0DIP3</accession>
<dbReference type="KEGG" id="lbc:LACBIDRAFT_329644"/>
<reference evidence="1 2" key="1">
    <citation type="journal article" date="2008" name="Nature">
        <title>The genome of Laccaria bicolor provides insights into mycorrhizal symbiosis.</title>
        <authorList>
            <person name="Martin F."/>
            <person name="Aerts A."/>
            <person name="Ahren D."/>
            <person name="Brun A."/>
            <person name="Danchin E.G.J."/>
            <person name="Duchaussoy F."/>
            <person name="Gibon J."/>
            <person name="Kohler A."/>
            <person name="Lindquist E."/>
            <person name="Pereda V."/>
            <person name="Salamov A."/>
            <person name="Shapiro H.J."/>
            <person name="Wuyts J."/>
            <person name="Blaudez D."/>
            <person name="Buee M."/>
            <person name="Brokstein P."/>
            <person name="Canbaeck B."/>
            <person name="Cohen D."/>
            <person name="Courty P.E."/>
            <person name="Coutinho P.M."/>
            <person name="Delaruelle C."/>
            <person name="Detter J.C."/>
            <person name="Deveau A."/>
            <person name="DiFazio S."/>
            <person name="Duplessis S."/>
            <person name="Fraissinet-Tachet L."/>
            <person name="Lucic E."/>
            <person name="Frey-Klett P."/>
            <person name="Fourrey C."/>
            <person name="Feussner I."/>
            <person name="Gay G."/>
            <person name="Grimwood J."/>
            <person name="Hoegger P.J."/>
            <person name="Jain P."/>
            <person name="Kilaru S."/>
            <person name="Labbe J."/>
            <person name="Lin Y.C."/>
            <person name="Legue V."/>
            <person name="Le Tacon F."/>
            <person name="Marmeisse R."/>
            <person name="Melayah D."/>
            <person name="Montanini B."/>
            <person name="Muratet M."/>
            <person name="Nehls U."/>
            <person name="Niculita-Hirzel H."/>
            <person name="Oudot-Le Secq M.P."/>
            <person name="Peter M."/>
            <person name="Quesneville H."/>
            <person name="Rajashekar B."/>
            <person name="Reich M."/>
            <person name="Rouhier N."/>
            <person name="Schmutz J."/>
            <person name="Yin T."/>
            <person name="Chalot M."/>
            <person name="Henrissat B."/>
            <person name="Kuees U."/>
            <person name="Lucas S."/>
            <person name="Van de Peer Y."/>
            <person name="Podila G.K."/>
            <person name="Polle A."/>
            <person name="Pukkila P.J."/>
            <person name="Richardson P.M."/>
            <person name="Rouze P."/>
            <person name="Sanders I.R."/>
            <person name="Stajich J.E."/>
            <person name="Tunlid A."/>
            <person name="Tuskan G."/>
            <person name="Grigoriev I.V."/>
        </authorList>
    </citation>
    <scope>NUCLEOTIDE SEQUENCE [LARGE SCALE GENOMIC DNA]</scope>
    <source>
        <strain evidence="2">S238N-H82 / ATCC MYA-4686</strain>
    </source>
</reference>
<organism evidence="2">
    <name type="scientific">Laccaria bicolor (strain S238N-H82 / ATCC MYA-4686)</name>
    <name type="common">Bicoloured deceiver</name>
    <name type="synonym">Laccaria laccata var. bicolor</name>
    <dbReference type="NCBI Taxonomy" id="486041"/>
    <lineage>
        <taxon>Eukaryota</taxon>
        <taxon>Fungi</taxon>
        <taxon>Dikarya</taxon>
        <taxon>Basidiomycota</taxon>
        <taxon>Agaricomycotina</taxon>
        <taxon>Agaricomycetes</taxon>
        <taxon>Agaricomycetidae</taxon>
        <taxon>Agaricales</taxon>
        <taxon>Agaricineae</taxon>
        <taxon>Hydnangiaceae</taxon>
        <taxon>Laccaria</taxon>
    </lineage>
</organism>
<keyword evidence="2" id="KW-1185">Reference proteome</keyword>
<proteinExistence type="predicted"/>
<dbReference type="InParanoid" id="B0DIP3"/>
<sequence>MHVGPTSDAVLLADLQSHMFCCLYDQNRLVVLCSAAPFKLKPFIVTRLLYASALHRDQIVGSVMLGYMFQRFRASALHLDQIVGLVMLGYMFQRFRASALHRDQIVGLVMLGYMFQRFRASALHRDQIVGSVMLKPFIGILLGAWNGDSKAQMQALVLCGLDYHRHIFGFEQTREFNKMYGAVDMVQLPLASAFLFFHPTFINALDSTLQPVDMSPEESTPRNLETFQAKLLFPPCISRKYIRPHVWDGQRTAILCMLSTDTHLPIGVFGFQNIDTAIDEPIIHHPSNNVVVLHPRRQLIHSPFRFTFGHTPFSNLRSQRSTPL</sequence>
<dbReference type="EMBL" id="DS547112">
    <property type="protein sequence ID" value="EDR05721.1"/>
    <property type="molecule type" value="Genomic_DNA"/>
</dbReference>
<dbReference type="AlphaFoldDB" id="B0DIP3"/>
<dbReference type="Proteomes" id="UP000001194">
    <property type="component" value="Unassembled WGS sequence"/>
</dbReference>
<dbReference type="GeneID" id="6079256"/>
<name>B0DIP3_LACBS</name>
<dbReference type="RefSeq" id="XP_001883825.1">
    <property type="nucleotide sequence ID" value="XM_001883790.1"/>
</dbReference>
<evidence type="ECO:0000313" key="1">
    <source>
        <dbReference type="EMBL" id="EDR05721.1"/>
    </source>
</evidence>
<gene>
    <name evidence="1" type="ORF">LACBIDRAFT_329644</name>
</gene>
<protein>
    <submittedName>
        <fullName evidence="1">Predicted protein</fullName>
    </submittedName>
</protein>
<evidence type="ECO:0000313" key="2">
    <source>
        <dbReference type="Proteomes" id="UP000001194"/>
    </source>
</evidence>
<dbReference type="HOGENOM" id="CLU_858069_0_0_1"/>